<gene>
    <name evidence="10" type="ORF">KUCA_T00003618001</name>
</gene>
<dbReference type="GO" id="GO:0005886">
    <property type="term" value="C:plasma membrane"/>
    <property type="evidence" value="ECO:0007669"/>
    <property type="project" value="UniProtKB-SubCell"/>
</dbReference>
<feature type="transmembrane region" description="Helical" evidence="9">
    <location>
        <begin position="202"/>
        <end position="220"/>
    </location>
</feature>
<keyword evidence="4 9" id="KW-0812">Transmembrane</keyword>
<keyword evidence="5 9" id="KW-1133">Transmembrane helix</keyword>
<dbReference type="Proteomes" id="UP000019384">
    <property type="component" value="Unassembled WGS sequence"/>
</dbReference>
<proteinExistence type="inferred from homology"/>
<dbReference type="RefSeq" id="XP_022459632.1">
    <property type="nucleotide sequence ID" value="XM_022602050.1"/>
</dbReference>
<dbReference type="OrthoDB" id="409792at2759"/>
<dbReference type="GeneID" id="34521020"/>
<evidence type="ECO:0000313" key="11">
    <source>
        <dbReference type="Proteomes" id="UP000019384"/>
    </source>
</evidence>
<feature type="transmembrane region" description="Helical" evidence="9">
    <location>
        <begin position="9"/>
        <end position="27"/>
    </location>
</feature>
<sequence length="333" mass="36344">MTLAEYGKIFCHLSFWSILGTLSRMSLTKLTNYQGSYIHSADSNSCLWSNFAACFIISAVANSTSFWYELVETETEQVKDTHRAKAKTELLLYVGLTTGYCGSLSTFSSLIVEAFNKALDASRELPNHGYGTMEFASVILVQLGVSVLAWKLGHDLVIGLEQFHAIKMPSSWVAPLEVAIGILGVCLIIVMVVLAAALPGWWRPWAASCCFAPLAVMLRFELARNLNSRSWFPWGTLAANTIACVVIGIALLASRGLRVHNSHAACVALVAIENGFSGVLSTTSTFVAEFEKLQGKRRHIYAFTSVAVCTTCVLLTFGVYAWSTGVRSAICHY</sequence>
<evidence type="ECO:0000256" key="9">
    <source>
        <dbReference type="SAM" id="Phobius"/>
    </source>
</evidence>
<evidence type="ECO:0000313" key="10">
    <source>
        <dbReference type="EMBL" id="CDK27639.1"/>
    </source>
</evidence>
<comment type="catalytic activity">
    <reaction evidence="8">
        <text>fluoride(in) = fluoride(out)</text>
        <dbReference type="Rhea" id="RHEA:76159"/>
        <dbReference type="ChEBI" id="CHEBI:17051"/>
    </reaction>
    <physiologicalReaction direction="left-to-right" evidence="8">
        <dbReference type="Rhea" id="RHEA:76160"/>
    </physiologicalReaction>
</comment>
<feature type="transmembrane region" description="Helical" evidence="9">
    <location>
        <begin position="174"/>
        <end position="196"/>
    </location>
</feature>
<feature type="transmembrane region" description="Helical" evidence="9">
    <location>
        <begin position="300"/>
        <end position="322"/>
    </location>
</feature>
<dbReference type="Pfam" id="PF02537">
    <property type="entry name" value="CRCB"/>
    <property type="match status" value="2"/>
</dbReference>
<dbReference type="PANTHER" id="PTHR28259">
    <property type="entry name" value="FLUORIDE EXPORT PROTEIN 1-RELATED"/>
    <property type="match status" value="1"/>
</dbReference>
<evidence type="ECO:0008006" key="12">
    <source>
        <dbReference type="Google" id="ProtNLM"/>
    </source>
</evidence>
<keyword evidence="3" id="KW-1003">Cell membrane</keyword>
<evidence type="ECO:0000256" key="4">
    <source>
        <dbReference type="ARBA" id="ARBA00022692"/>
    </source>
</evidence>
<feature type="transmembrane region" description="Helical" evidence="9">
    <location>
        <begin position="135"/>
        <end position="153"/>
    </location>
</feature>
<organism evidence="10 11">
    <name type="scientific">Kuraishia capsulata CBS 1993</name>
    <dbReference type="NCBI Taxonomy" id="1382522"/>
    <lineage>
        <taxon>Eukaryota</taxon>
        <taxon>Fungi</taxon>
        <taxon>Dikarya</taxon>
        <taxon>Ascomycota</taxon>
        <taxon>Saccharomycotina</taxon>
        <taxon>Pichiomycetes</taxon>
        <taxon>Pichiales</taxon>
        <taxon>Pichiaceae</taxon>
        <taxon>Kuraishia</taxon>
    </lineage>
</organism>
<evidence type="ECO:0000256" key="7">
    <source>
        <dbReference type="ARBA" id="ARBA00035120"/>
    </source>
</evidence>
<dbReference type="AlphaFoldDB" id="W6MM63"/>
<name>W6MM63_9ASCO</name>
<comment type="function">
    <text evidence="1">Fluoride channel required for the rapid expulsion of cytoplasmic fluoride.</text>
</comment>
<feature type="transmembrane region" description="Helical" evidence="9">
    <location>
        <begin position="47"/>
        <end position="70"/>
    </location>
</feature>
<evidence type="ECO:0000256" key="3">
    <source>
        <dbReference type="ARBA" id="ARBA00022475"/>
    </source>
</evidence>
<keyword evidence="6 9" id="KW-0472">Membrane</keyword>
<evidence type="ECO:0000256" key="5">
    <source>
        <dbReference type="ARBA" id="ARBA00022989"/>
    </source>
</evidence>
<dbReference type="STRING" id="1382522.W6MM63"/>
<accession>W6MM63</accession>
<protein>
    <recommendedName>
        <fullName evidence="12">Fluoride ion transporter CrcB</fullName>
    </recommendedName>
</protein>
<evidence type="ECO:0000256" key="2">
    <source>
        <dbReference type="ARBA" id="ARBA00004651"/>
    </source>
</evidence>
<feature type="transmembrane region" description="Helical" evidence="9">
    <location>
        <begin position="232"/>
        <end position="253"/>
    </location>
</feature>
<dbReference type="HOGENOM" id="CLU_030507_1_2_1"/>
<dbReference type="GO" id="GO:1903425">
    <property type="term" value="F:fluoride transmembrane transporter activity"/>
    <property type="evidence" value="ECO:0007669"/>
    <property type="project" value="TreeGrafter"/>
</dbReference>
<reference evidence="10" key="2">
    <citation type="submission" date="2014-02" db="EMBL/GenBank/DDBJ databases">
        <title>Complete DNA sequence of /Kuraishia capsulata/ illustrates novel genomic features among budding yeasts (/Saccharomycotina/).</title>
        <authorList>
            <person name="Morales L."/>
            <person name="Noel B."/>
            <person name="Porcel B."/>
            <person name="Marcet-Houben M."/>
            <person name="Hullo M-F."/>
            <person name="Sacerdot C."/>
            <person name="Tekaia F."/>
            <person name="Leh-Louis V."/>
            <person name="Despons L."/>
            <person name="Khanna V."/>
            <person name="Aury J-M."/>
            <person name="Barbe V."/>
            <person name="Couloux A."/>
            <person name="Labadie K."/>
            <person name="Pelletier E."/>
            <person name="Souciet J-L."/>
            <person name="Boekhout T."/>
            <person name="Gabaldon T."/>
            <person name="Wincker P."/>
            <person name="Dujon B."/>
        </authorList>
    </citation>
    <scope>NUCLEOTIDE SEQUENCE</scope>
    <source>
        <strain evidence="10">CBS 1993</strain>
    </source>
</reference>
<comment type="similarity">
    <text evidence="7">Belongs to the fluoride channel Fluc/FEX (TC 1.A.43) family.</text>
</comment>
<evidence type="ECO:0000256" key="8">
    <source>
        <dbReference type="ARBA" id="ARBA00035585"/>
    </source>
</evidence>
<reference evidence="10" key="1">
    <citation type="submission" date="2013-12" db="EMBL/GenBank/DDBJ databases">
        <authorList>
            <person name="Genoscope - CEA"/>
        </authorList>
    </citation>
    <scope>NUCLEOTIDE SEQUENCE</scope>
    <source>
        <strain evidence="10">CBS 1993</strain>
    </source>
</reference>
<dbReference type="EMBL" id="HG793128">
    <property type="protein sequence ID" value="CDK27639.1"/>
    <property type="molecule type" value="Genomic_DNA"/>
</dbReference>
<evidence type="ECO:0000256" key="6">
    <source>
        <dbReference type="ARBA" id="ARBA00023136"/>
    </source>
</evidence>
<evidence type="ECO:0000256" key="1">
    <source>
        <dbReference type="ARBA" id="ARBA00002598"/>
    </source>
</evidence>
<dbReference type="InterPro" id="IPR003691">
    <property type="entry name" value="FluC"/>
</dbReference>
<comment type="subcellular location">
    <subcellularLocation>
        <location evidence="2">Cell membrane</location>
        <topology evidence="2">Multi-pass membrane protein</topology>
    </subcellularLocation>
</comment>
<dbReference type="PANTHER" id="PTHR28259:SF1">
    <property type="entry name" value="FLUORIDE EXPORT PROTEIN 1-RELATED"/>
    <property type="match status" value="1"/>
</dbReference>
<feature type="transmembrane region" description="Helical" evidence="9">
    <location>
        <begin position="90"/>
        <end position="115"/>
    </location>
</feature>
<keyword evidence="11" id="KW-1185">Reference proteome</keyword>